<dbReference type="Ensembl" id="ENSCHIT00010033006.1">
    <property type="protein sequence ID" value="ENSCHIP00010023326.1"/>
    <property type="gene ID" value="ENSCHIG00010017400.1"/>
</dbReference>
<reference evidence="2" key="2">
    <citation type="submission" date="2025-08" db="UniProtKB">
        <authorList>
            <consortium name="Ensembl"/>
        </authorList>
    </citation>
    <scope>IDENTIFICATION</scope>
</reference>
<evidence type="ECO:0000313" key="2">
    <source>
        <dbReference type="Ensembl" id="ENSCHIP00010023326.1"/>
    </source>
</evidence>
<reference evidence="2" key="1">
    <citation type="submission" date="2019-03" db="EMBL/GenBank/DDBJ databases">
        <title>Genome sequencing and reference-guided assembly of Black Bengal Goat (Capra hircus).</title>
        <authorList>
            <person name="Siddiki A.Z."/>
            <person name="Baten A."/>
            <person name="Billah M."/>
            <person name="Alam M.A.U."/>
            <person name="Shawrob K.S.M."/>
            <person name="Saha S."/>
            <person name="Chowdhury M."/>
            <person name="Rahman A.H."/>
            <person name="Stear M."/>
            <person name="Miah G."/>
            <person name="Das G.B."/>
            <person name="Hossain M.M."/>
            <person name="Kumkum M."/>
            <person name="Islam M.S."/>
            <person name="Mollah A.M."/>
            <person name="Ahsan A."/>
            <person name="Tusar F."/>
            <person name="Khan M.K.I."/>
        </authorList>
    </citation>
    <scope>NUCLEOTIDE SEQUENCE [LARGE SCALE GENOMIC DNA]</scope>
</reference>
<protein>
    <recommendedName>
        <fullName evidence="3">Major facilitator superfamily (MFS) profile domain-containing protein</fullName>
    </recommendedName>
</protein>
<dbReference type="AlphaFoldDB" id="A0A8C2XTP4"/>
<dbReference type="Gene3D" id="1.20.1250.20">
    <property type="entry name" value="MFS general substrate transporter like domains"/>
    <property type="match status" value="1"/>
</dbReference>
<proteinExistence type="predicted"/>
<sequence>MLGGLAFVFREWRTLKLVVSVPFFAFFLSSRWLVESSRWLIITNKPDEGLKGLQIVAHRNGMKNAEATLNMEICKHSVLFWHLYESTALWEQYIPVPGNLWSSHYLSSMSFTPSTESHGPSTNPDAFHVPCGTFHFGQHVHAPR</sequence>
<dbReference type="GO" id="GO:0016020">
    <property type="term" value="C:membrane"/>
    <property type="evidence" value="ECO:0007669"/>
    <property type="project" value="UniProtKB-SubCell"/>
</dbReference>
<comment type="subcellular location">
    <subcellularLocation>
        <location evidence="1">Membrane</location>
        <topology evidence="1">Multi-pass membrane protein</topology>
    </subcellularLocation>
</comment>
<evidence type="ECO:0008006" key="3">
    <source>
        <dbReference type="Google" id="ProtNLM"/>
    </source>
</evidence>
<dbReference type="InterPro" id="IPR036259">
    <property type="entry name" value="MFS_trans_sf"/>
</dbReference>
<accession>A0A8C2XTP4</accession>
<name>A0A8C2XTP4_CAPHI</name>
<organism evidence="2">
    <name type="scientific">Capra hircus</name>
    <name type="common">Goat</name>
    <dbReference type="NCBI Taxonomy" id="9925"/>
    <lineage>
        <taxon>Eukaryota</taxon>
        <taxon>Metazoa</taxon>
        <taxon>Chordata</taxon>
        <taxon>Craniata</taxon>
        <taxon>Vertebrata</taxon>
        <taxon>Euteleostomi</taxon>
        <taxon>Mammalia</taxon>
        <taxon>Eutheria</taxon>
        <taxon>Laurasiatheria</taxon>
        <taxon>Artiodactyla</taxon>
        <taxon>Ruminantia</taxon>
        <taxon>Pecora</taxon>
        <taxon>Bovidae</taxon>
        <taxon>Caprinae</taxon>
        <taxon>Capra</taxon>
    </lineage>
</organism>
<evidence type="ECO:0000256" key="1">
    <source>
        <dbReference type="ARBA" id="ARBA00004141"/>
    </source>
</evidence>